<dbReference type="Gene3D" id="3.40.50.300">
    <property type="entry name" value="P-loop containing nucleotide triphosphate hydrolases"/>
    <property type="match status" value="1"/>
</dbReference>
<evidence type="ECO:0000256" key="3">
    <source>
        <dbReference type="ARBA" id="ARBA00022692"/>
    </source>
</evidence>
<feature type="coiled-coil region" evidence="8">
    <location>
        <begin position="926"/>
        <end position="964"/>
    </location>
</feature>
<feature type="compositionally biased region" description="Basic and acidic residues" evidence="9">
    <location>
        <begin position="970"/>
        <end position="984"/>
    </location>
</feature>
<evidence type="ECO:0000256" key="10">
    <source>
        <dbReference type="SAM" id="Phobius"/>
    </source>
</evidence>
<evidence type="ECO:0000256" key="4">
    <source>
        <dbReference type="ARBA" id="ARBA00022741"/>
    </source>
</evidence>
<dbReference type="GO" id="GO:0016020">
    <property type="term" value="C:membrane"/>
    <property type="evidence" value="ECO:0007669"/>
    <property type="project" value="UniProtKB-SubCell"/>
</dbReference>
<dbReference type="SMART" id="SM00240">
    <property type="entry name" value="FHA"/>
    <property type="match status" value="3"/>
</dbReference>
<evidence type="ECO:0000256" key="5">
    <source>
        <dbReference type="ARBA" id="ARBA00022840"/>
    </source>
</evidence>
<keyword evidence="8" id="KW-0175">Coiled coil</keyword>
<evidence type="ECO:0000256" key="9">
    <source>
        <dbReference type="SAM" id="MobiDB-lite"/>
    </source>
</evidence>
<dbReference type="PROSITE" id="PS00211">
    <property type="entry name" value="ABC_TRANSPORTER_1"/>
    <property type="match status" value="1"/>
</dbReference>
<dbReference type="GO" id="GO:0016887">
    <property type="term" value="F:ATP hydrolysis activity"/>
    <property type="evidence" value="ECO:0007669"/>
    <property type="project" value="InterPro"/>
</dbReference>
<dbReference type="PANTHER" id="PTHR48041">
    <property type="entry name" value="ABC TRANSPORTER G FAMILY MEMBER 28"/>
    <property type="match status" value="1"/>
</dbReference>
<evidence type="ECO:0000259" key="11">
    <source>
        <dbReference type="PROSITE" id="PS50006"/>
    </source>
</evidence>
<evidence type="ECO:0000256" key="6">
    <source>
        <dbReference type="ARBA" id="ARBA00022989"/>
    </source>
</evidence>
<feature type="transmembrane region" description="Helical" evidence="10">
    <location>
        <begin position="788"/>
        <end position="814"/>
    </location>
</feature>
<dbReference type="PROSITE" id="PS50893">
    <property type="entry name" value="ABC_TRANSPORTER_2"/>
    <property type="match status" value="1"/>
</dbReference>
<dbReference type="InterPro" id="IPR013525">
    <property type="entry name" value="ABC2_TM"/>
</dbReference>
<feature type="transmembrane region" description="Helical" evidence="10">
    <location>
        <begin position="826"/>
        <end position="848"/>
    </location>
</feature>
<feature type="domain" description="ABC transporter" evidence="12">
    <location>
        <begin position="408"/>
        <end position="646"/>
    </location>
</feature>
<reference evidence="13" key="1">
    <citation type="journal article" date="2007" name="Science">
        <title>Candidatus Chloracidobacterium thermophilum: an aerobic phototrophic Acidobacterium.</title>
        <authorList>
            <person name="Bryant D.A."/>
            <person name="Costas A.M."/>
            <person name="Maresca J.A."/>
            <person name="Chew A.G."/>
            <person name="Klatt C.G."/>
            <person name="Bateson M.M."/>
            <person name="Tallon L.J."/>
            <person name="Hostetler J."/>
            <person name="Nelson W.C."/>
            <person name="Heidelberg J.F."/>
            <person name="Ward D.M."/>
        </authorList>
    </citation>
    <scope>NUCLEOTIDE SEQUENCE</scope>
</reference>
<dbReference type="AlphaFoldDB" id="A8DJX6"/>
<feature type="region of interest" description="Disordered" evidence="9">
    <location>
        <begin position="278"/>
        <end position="297"/>
    </location>
</feature>
<evidence type="ECO:0000256" key="8">
    <source>
        <dbReference type="SAM" id="Coils"/>
    </source>
</evidence>
<dbReference type="PROSITE" id="PS50006">
    <property type="entry name" value="FHA_DOMAIN"/>
    <property type="match status" value="3"/>
</dbReference>
<dbReference type="InterPro" id="IPR050352">
    <property type="entry name" value="ABCG_transporters"/>
</dbReference>
<dbReference type="Pfam" id="PF00005">
    <property type="entry name" value="ABC_tran"/>
    <property type="match status" value="1"/>
</dbReference>
<dbReference type="GO" id="GO:0005524">
    <property type="term" value="F:ATP binding"/>
    <property type="evidence" value="ECO:0007669"/>
    <property type="project" value="UniProtKB-KW"/>
</dbReference>
<feature type="domain" description="FHA" evidence="11">
    <location>
        <begin position="194"/>
        <end position="246"/>
    </location>
</feature>
<feature type="transmembrane region" description="Helical" evidence="10">
    <location>
        <begin position="722"/>
        <end position="744"/>
    </location>
</feature>
<dbReference type="InterPro" id="IPR017871">
    <property type="entry name" value="ABC_transporter-like_CS"/>
</dbReference>
<comment type="subcellular location">
    <subcellularLocation>
        <location evidence="1">Membrane</location>
        <topology evidence="1">Multi-pass membrane protein</topology>
    </subcellularLocation>
</comment>
<dbReference type="CDD" id="cd00060">
    <property type="entry name" value="FHA"/>
    <property type="match status" value="3"/>
</dbReference>
<evidence type="ECO:0000256" key="2">
    <source>
        <dbReference type="ARBA" id="ARBA00022448"/>
    </source>
</evidence>
<dbReference type="EMBL" id="EF531339">
    <property type="protein sequence ID" value="ABV27341.1"/>
    <property type="molecule type" value="Genomic_DNA"/>
</dbReference>
<feature type="transmembrane region" description="Helical" evidence="10">
    <location>
        <begin position="1003"/>
        <end position="1025"/>
    </location>
</feature>
<dbReference type="InterPro" id="IPR003439">
    <property type="entry name" value="ABC_transporter-like_ATP-bd"/>
</dbReference>
<dbReference type="Gene3D" id="2.60.200.20">
    <property type="match status" value="3"/>
</dbReference>
<evidence type="ECO:0000259" key="12">
    <source>
        <dbReference type="PROSITE" id="PS50893"/>
    </source>
</evidence>
<dbReference type="PANTHER" id="PTHR48041:SF139">
    <property type="entry name" value="PROTEIN SCARLET"/>
    <property type="match status" value="1"/>
</dbReference>
<dbReference type="InterPro" id="IPR027417">
    <property type="entry name" value="P-loop_NTPase"/>
</dbReference>
<protein>
    <submittedName>
        <fullName evidence="13">ABC transporter ATP-binding protein</fullName>
    </submittedName>
</protein>
<name>A8DJX6_9BACT</name>
<dbReference type="SUPFAM" id="SSF49879">
    <property type="entry name" value="SMAD/FHA domain"/>
    <property type="match status" value="3"/>
</dbReference>
<sequence>MKLARGVRLLCTFQAGRTMELVLTYLSGHRAGEHVVVTDTDFFIGRNPSECRLCFADQEQGVSRRHARITWQNGIWMIADAGSSYGTFVNGKRLQGPVPLSIGAVIQLGEGGPRLRVERLDAAPQALSLPPSSHGHPASSAIGFNLSGKSNHDQKLHHFPEGRALVSGRPWSTPYLELLNGDTPRRIALSASRVTIGRDGENTIALDPQRFPTVSRQHAVIEQQEEDYFIRDLGSFNGTLVNGYRIAAPTLLRPGALIEIGVGGAKFRFVVPEMASEETPTGEHTVALTSSERRRTTTPQKLTEASNFVTRKNFVEGKVPGCLTVGRAPENDIQLDLLQISKRHAVFRRDTQGWTLEDLESTNGVYVNGRRIKQCRLRATDVIQIGPFLFRLEPEGVAVFDTRSRARIDVFDLTKEVPNRHGTGKVRLLDRIRLSIPANEFVGLFGPSGAGKSTLIDALNGMRPAEQGIVLVNGINLYENIDCFKQSIGYVPQDDIVHRELTVEQTLYYVARMRLSSDTSEEEIERILTEVLDVTGLSTRRKVPVSQLSGGQRKRVSIAVELVTQPGIIFLDEPTSGLDPATEEKIMHLFRQIALGGHSVIMTTHAMENAKLFDKIVVLMRGRLVWFGPPSEALDYFGIASVKELFDKLGDPNSDELAIAWQRKFEQSDAYQKYVQAPLIELTQKPPAAKRPERSHLTLWRSLEQTLVLSARYARVMLADRLNLIILFGQAPIIALLTGMAVGQSWARDFPYFVLALSVIWFGCSNAAREIVKEASIYKRERMFNLGIVPYVGSKLVVLTAIGFVQVALLYGVMAAVESVPGPPLLVLPYLMISHVVGIAMGLLISALVQTSEMATSLVPLVLIPQILFGGLLLPNEGVAKGVSLVMPAMWSYDALKRIGVRQGGLGVLRGVGGEDDPSGEIGRIKQQNQQAIDDFKEQLEAYRKRQQQRLDEYKNDLEGFLRTGGVRPEMPKPEKAPEAPRIEYPPEDKSRFVGFLNDFGSLLLDVGVLMGMFLTLFFLTMLVLRSKDILG</sequence>
<dbReference type="Pfam" id="PF01061">
    <property type="entry name" value="ABC2_membrane"/>
    <property type="match status" value="1"/>
</dbReference>
<dbReference type="GO" id="GO:0140359">
    <property type="term" value="F:ABC-type transporter activity"/>
    <property type="evidence" value="ECO:0007669"/>
    <property type="project" value="InterPro"/>
</dbReference>
<evidence type="ECO:0000313" key="13">
    <source>
        <dbReference type="EMBL" id="ABV27341.1"/>
    </source>
</evidence>
<accession>A8DJX6</accession>
<keyword evidence="7 10" id="KW-0472">Membrane</keyword>
<keyword evidence="3 10" id="KW-0812">Transmembrane</keyword>
<feature type="region of interest" description="Disordered" evidence="9">
    <location>
        <begin position="965"/>
        <end position="984"/>
    </location>
</feature>
<dbReference type="Pfam" id="PF00498">
    <property type="entry name" value="FHA"/>
    <property type="match status" value="3"/>
</dbReference>
<keyword evidence="4" id="KW-0547">Nucleotide-binding</keyword>
<keyword evidence="6 10" id="KW-1133">Transmembrane helix</keyword>
<proteinExistence type="predicted"/>
<dbReference type="SMART" id="SM00382">
    <property type="entry name" value="AAA"/>
    <property type="match status" value="1"/>
</dbReference>
<dbReference type="InterPro" id="IPR008984">
    <property type="entry name" value="SMAD_FHA_dom_sf"/>
</dbReference>
<feature type="domain" description="FHA" evidence="11">
    <location>
        <begin position="323"/>
        <end position="372"/>
    </location>
</feature>
<feature type="transmembrane region" description="Helical" evidence="10">
    <location>
        <begin position="855"/>
        <end position="874"/>
    </location>
</feature>
<dbReference type="InterPro" id="IPR003593">
    <property type="entry name" value="AAA+_ATPase"/>
</dbReference>
<dbReference type="SUPFAM" id="SSF52540">
    <property type="entry name" value="P-loop containing nucleoside triphosphate hydrolases"/>
    <property type="match status" value="1"/>
</dbReference>
<keyword evidence="2" id="KW-0813">Transport</keyword>
<evidence type="ECO:0000256" key="7">
    <source>
        <dbReference type="ARBA" id="ARBA00023136"/>
    </source>
</evidence>
<evidence type="ECO:0000256" key="1">
    <source>
        <dbReference type="ARBA" id="ARBA00004141"/>
    </source>
</evidence>
<gene>
    <name evidence="13" type="ORF">YS_M60-F11.219</name>
</gene>
<feature type="domain" description="FHA" evidence="11">
    <location>
        <begin position="42"/>
        <end position="94"/>
    </location>
</feature>
<organism evidence="13">
    <name type="scientific">Chloracidobacterium thermophilum</name>
    <dbReference type="NCBI Taxonomy" id="458033"/>
    <lineage>
        <taxon>Bacteria</taxon>
        <taxon>Pseudomonadati</taxon>
        <taxon>Acidobacteriota</taxon>
        <taxon>Terriglobia</taxon>
        <taxon>Terriglobales</taxon>
        <taxon>Acidobacteriaceae</taxon>
        <taxon>Chloracidobacterium</taxon>
    </lineage>
</organism>
<keyword evidence="5 13" id="KW-0067">ATP-binding</keyword>
<dbReference type="InterPro" id="IPR000253">
    <property type="entry name" value="FHA_dom"/>
</dbReference>